<dbReference type="InterPro" id="IPR037135">
    <property type="entry name" value="DUF1653-like_dom_sf"/>
</dbReference>
<reference evidence="4 5" key="1">
    <citation type="submission" date="2019-12" db="EMBL/GenBank/DDBJ databases">
        <authorList>
            <person name="Yang R."/>
        </authorList>
    </citation>
    <scope>NUCLEOTIDE SEQUENCE [LARGE SCALE GENOMIC DNA]</scope>
    <source>
        <strain evidence="4 5">DONG20-135</strain>
    </source>
</reference>
<comment type="caution">
    <text evidence="4">The sequence shown here is derived from an EMBL/GenBank/DDBJ whole genome shotgun (WGS) entry which is preliminary data.</text>
</comment>
<dbReference type="EMBL" id="WUUQ01000005">
    <property type="protein sequence ID" value="MXQ74284.1"/>
    <property type="molecule type" value="Genomic_DNA"/>
</dbReference>
<evidence type="ECO:0000313" key="4">
    <source>
        <dbReference type="EMBL" id="MXQ74284.1"/>
    </source>
</evidence>
<gene>
    <name evidence="4" type="ORF">GSF08_10140</name>
</gene>
<keyword evidence="2" id="KW-0326">Glycosidase</keyword>
<dbReference type="Gene3D" id="2.30.30.320">
    <property type="entry name" value="DUF1653-like domain"/>
    <property type="match status" value="1"/>
</dbReference>
<dbReference type="AlphaFoldDB" id="A0A6N8UAC4"/>
<dbReference type="InterPro" id="IPR023387">
    <property type="entry name" value="DUF1653-like_dom"/>
</dbReference>
<dbReference type="Pfam" id="PF07866">
    <property type="entry name" value="DUF1653"/>
    <property type="match status" value="1"/>
</dbReference>
<dbReference type="SMART" id="SM00642">
    <property type="entry name" value="Aamy"/>
    <property type="match status" value="1"/>
</dbReference>
<dbReference type="PANTHER" id="PTHR10357:SF210">
    <property type="entry name" value="MALTODEXTRIN GLUCOSIDASE"/>
    <property type="match status" value="1"/>
</dbReference>
<sequence length="539" mass="62940">MENWFDSAVFYHIYPLGLCGCELRQENHVNEHRILKIRDWIPHLKELSITAVYLGPLFASSSHGYDTSDFRTIDPRLGTNEDFINVCKALHEEGIRVVLDGVFNHVGRDFWAFQDVIKHQEQSAYCNWFYNLHFHEISPYQDPFVYENWEGHWELVKLNLNNPEVVSYLMDTIMMWIDTFDIDGLRLDAANCIDFDFFKQLRRHCKSRKADFWLMGEIIHGDYNRWANGEMLDSVTNYECYKGLYSAHNTRNYFEIAHSMNRQFGPQGIYKHLKLYNFSDNHDVNRLASALSNKQDLFNVYTLLFTMPGIPSIYYGSEWGIEGWKGKDSDALLRPCLELHNSAYDLSLADHIAALSKLHQKLSALRSDEYETVLLRNEQFIFKRTYKDNVVYVACNLNDQPYEAAWNVQGNILMDELNDHALYSVENQTAHITIPAKRSLILVCMEREPHNHEESGDQASVDTNLLNAALPMPGRYRHFKGKEYEVLMIAKHSETLEDYVVYRKLYGDGGVWIRPLAMFNEIIEINGKKQSRFTPVCEE</sequence>
<dbReference type="RefSeq" id="WP_160625671.1">
    <property type="nucleotide sequence ID" value="NZ_WUUQ01000005.1"/>
</dbReference>
<keyword evidence="1" id="KW-0378">Hydrolase</keyword>
<feature type="domain" description="Glycosyl hydrolase family 13 catalytic" evidence="3">
    <location>
        <begin position="8"/>
        <end position="359"/>
    </location>
</feature>
<dbReference type="CDD" id="cd11353">
    <property type="entry name" value="AmyAc_euk_bac_CMD_like"/>
    <property type="match status" value="1"/>
</dbReference>
<protein>
    <submittedName>
        <fullName evidence="4">DUF1653 domain-containing protein</fullName>
    </submittedName>
</protein>
<evidence type="ECO:0000259" key="3">
    <source>
        <dbReference type="SMART" id="SM00642"/>
    </source>
</evidence>
<dbReference type="GO" id="GO:0005975">
    <property type="term" value="P:carbohydrate metabolic process"/>
    <property type="evidence" value="ECO:0007669"/>
    <property type="project" value="InterPro"/>
</dbReference>
<dbReference type="InterPro" id="IPR013780">
    <property type="entry name" value="Glyco_hydro_b"/>
</dbReference>
<dbReference type="InterPro" id="IPR017853">
    <property type="entry name" value="GH"/>
</dbReference>
<evidence type="ECO:0000313" key="5">
    <source>
        <dbReference type="Proteomes" id="UP000434036"/>
    </source>
</evidence>
<proteinExistence type="predicted"/>
<dbReference type="InterPro" id="IPR006047">
    <property type="entry name" value="GH13_cat_dom"/>
</dbReference>
<dbReference type="GO" id="GO:0016798">
    <property type="term" value="F:hydrolase activity, acting on glycosyl bonds"/>
    <property type="evidence" value="ECO:0007669"/>
    <property type="project" value="UniProtKB-KW"/>
</dbReference>
<dbReference type="Gene3D" id="3.20.20.80">
    <property type="entry name" value="Glycosidases"/>
    <property type="match status" value="1"/>
</dbReference>
<dbReference type="Proteomes" id="UP000434036">
    <property type="component" value="Unassembled WGS sequence"/>
</dbReference>
<dbReference type="SUPFAM" id="SSF51011">
    <property type="entry name" value="Glycosyl hydrolase domain"/>
    <property type="match status" value="1"/>
</dbReference>
<dbReference type="Gene3D" id="2.60.40.1180">
    <property type="entry name" value="Golgi alpha-mannosidase II"/>
    <property type="match status" value="1"/>
</dbReference>
<accession>A0A6N8UAC4</accession>
<dbReference type="SUPFAM" id="SSF51445">
    <property type="entry name" value="(Trans)glycosidases"/>
    <property type="match status" value="1"/>
</dbReference>
<evidence type="ECO:0000256" key="1">
    <source>
        <dbReference type="ARBA" id="ARBA00022801"/>
    </source>
</evidence>
<keyword evidence="5" id="KW-1185">Reference proteome</keyword>
<reference evidence="4 5" key="2">
    <citation type="submission" date="2020-01" db="EMBL/GenBank/DDBJ databases">
        <title>Clostridiaceae sp. nov. isolated from the gut of human by culturomics.</title>
        <authorList>
            <person name="Chang Y."/>
        </authorList>
    </citation>
    <scope>NUCLEOTIDE SEQUENCE [LARGE SCALE GENOMIC DNA]</scope>
    <source>
        <strain evidence="4 5">DONG20-135</strain>
    </source>
</reference>
<name>A0A6N8UAC4_9FIRM</name>
<evidence type="ECO:0000256" key="2">
    <source>
        <dbReference type="ARBA" id="ARBA00023295"/>
    </source>
</evidence>
<dbReference type="PANTHER" id="PTHR10357">
    <property type="entry name" value="ALPHA-AMYLASE FAMILY MEMBER"/>
    <property type="match status" value="1"/>
</dbReference>
<dbReference type="Pfam" id="PF00128">
    <property type="entry name" value="Alpha-amylase"/>
    <property type="match status" value="1"/>
</dbReference>
<organism evidence="4 5">
    <name type="scientific">Copranaerobaculum intestinale</name>
    <dbReference type="NCBI Taxonomy" id="2692629"/>
    <lineage>
        <taxon>Bacteria</taxon>
        <taxon>Bacillati</taxon>
        <taxon>Bacillota</taxon>
        <taxon>Erysipelotrichia</taxon>
        <taxon>Erysipelotrichales</taxon>
        <taxon>Erysipelotrichaceae</taxon>
        <taxon>Copranaerobaculum</taxon>
    </lineage>
</organism>